<sequence>MAECANRIEAIIAKQKQYFSSGETLDIKKRLQQLDILRHSLKKYEHDILEALHKDLNKSEHEAYMTEIGIVLEEIRFISKRLKKWAKPKKAKTALSHIGSKSMIIPEPYGTVLIIAPWNYPFQLAVSPLIGALAAGNTAVVKPSELAPSVSGVLSKIIKEAFPPECATVIEGGIEANQELLRQPFDYIFFTGSVPVGKVIMEAAAKQLIPVTLELGGKSPCIVHKDADLKLAAARIVFGKLTNAGQTCIAPDYLLVHKDIKRELLQALKQAIQRFFGNAPENNPAYGKIVNERHFERLIRLLHNENVVTGGTYHKDTLKIAPAIINEADWESPVMQEEIFGPILPVIGYETIEDVIDLVQSRPKPLALYLFTNDKSVKRQVISRISFGGGCINDTLMHAATPYLPFGGVGESGIGNYHGHNSFKTFSHEKSIVKQTNRFDVSFRYPSSKNGLRIIKKLLK</sequence>
<dbReference type="GO" id="GO:0006081">
    <property type="term" value="P:aldehyde metabolic process"/>
    <property type="evidence" value="ECO:0007669"/>
    <property type="project" value="InterPro"/>
</dbReference>
<evidence type="ECO:0000259" key="8">
    <source>
        <dbReference type="Pfam" id="PF00171"/>
    </source>
</evidence>
<dbReference type="Gene3D" id="3.40.309.10">
    <property type="entry name" value="Aldehyde Dehydrogenase, Chain A, domain 2"/>
    <property type="match status" value="1"/>
</dbReference>
<organism evidence="9 10">
    <name type="scientific">Bacillus swezeyi</name>
    <dbReference type="NCBI Taxonomy" id="1925020"/>
    <lineage>
        <taxon>Bacteria</taxon>
        <taxon>Bacillati</taxon>
        <taxon>Bacillota</taxon>
        <taxon>Bacilli</taxon>
        <taxon>Bacillales</taxon>
        <taxon>Bacillaceae</taxon>
        <taxon>Bacillus</taxon>
    </lineage>
</organism>
<feature type="domain" description="Aldehyde dehydrogenase" evidence="8">
    <location>
        <begin position="6"/>
        <end position="432"/>
    </location>
</feature>
<dbReference type="OrthoDB" id="9762913at2"/>
<dbReference type="InterPro" id="IPR012394">
    <property type="entry name" value="Aldehyde_DH_NAD(P)"/>
</dbReference>
<proteinExistence type="inferred from homology"/>
<dbReference type="InterPro" id="IPR016160">
    <property type="entry name" value="Ald_DH_CS_CYS"/>
</dbReference>
<evidence type="ECO:0000313" key="9">
    <source>
        <dbReference type="EMBL" id="OMI09093.1"/>
    </source>
</evidence>
<evidence type="ECO:0000256" key="4">
    <source>
        <dbReference type="PIRNR" id="PIRNR036492"/>
    </source>
</evidence>
<dbReference type="FunFam" id="3.40.309.10:FF:000003">
    <property type="entry name" value="Aldehyde dehydrogenase"/>
    <property type="match status" value="1"/>
</dbReference>
<name>A0A1R1QWQ1_9BACI</name>
<dbReference type="PANTHER" id="PTHR43570:SF16">
    <property type="entry name" value="ALDEHYDE DEHYDROGENASE TYPE III, ISOFORM Q"/>
    <property type="match status" value="1"/>
</dbReference>
<evidence type="ECO:0000256" key="5">
    <source>
        <dbReference type="PIRSR" id="PIRSR036492-1"/>
    </source>
</evidence>
<dbReference type="GO" id="GO:0005737">
    <property type="term" value="C:cytoplasm"/>
    <property type="evidence" value="ECO:0007669"/>
    <property type="project" value="TreeGrafter"/>
</dbReference>
<dbReference type="Pfam" id="PF00171">
    <property type="entry name" value="Aldedh"/>
    <property type="match status" value="1"/>
</dbReference>
<keyword evidence="3" id="KW-0520">NAD</keyword>
<accession>A0A1R1QWQ1</accession>
<dbReference type="Proteomes" id="UP000187367">
    <property type="component" value="Unassembled WGS sequence"/>
</dbReference>
<dbReference type="PIRSF" id="PIRSF036492">
    <property type="entry name" value="ALDH"/>
    <property type="match status" value="1"/>
</dbReference>
<dbReference type="PROSITE" id="PS00070">
    <property type="entry name" value="ALDEHYDE_DEHYDR_CYS"/>
    <property type="match status" value="1"/>
</dbReference>
<dbReference type="AlphaFoldDB" id="A0A1R1QWQ1"/>
<evidence type="ECO:0000256" key="7">
    <source>
        <dbReference type="RuleBase" id="RU003345"/>
    </source>
</evidence>
<protein>
    <recommendedName>
        <fullName evidence="4">Aldehyde dehydrogenase</fullName>
    </recommendedName>
</protein>
<dbReference type="InterPro" id="IPR015590">
    <property type="entry name" value="Aldehyde_DH_dom"/>
</dbReference>
<keyword evidence="2 4" id="KW-0560">Oxidoreductase</keyword>
<dbReference type="SUPFAM" id="SSF53720">
    <property type="entry name" value="ALDH-like"/>
    <property type="match status" value="1"/>
</dbReference>
<keyword evidence="10" id="KW-1185">Reference proteome</keyword>
<dbReference type="PROSITE" id="PS00687">
    <property type="entry name" value="ALDEHYDE_DEHYDR_GLU"/>
    <property type="match status" value="1"/>
</dbReference>
<feature type="active site" evidence="5">
    <location>
        <position position="248"/>
    </location>
</feature>
<dbReference type="Gene3D" id="3.40.605.10">
    <property type="entry name" value="Aldehyde Dehydrogenase, Chain A, domain 1"/>
    <property type="match status" value="1"/>
</dbReference>
<dbReference type="PANTHER" id="PTHR43570">
    <property type="entry name" value="ALDEHYDE DEHYDROGENASE"/>
    <property type="match status" value="1"/>
</dbReference>
<dbReference type="InterPro" id="IPR016163">
    <property type="entry name" value="Ald_DH_C"/>
</dbReference>
<accession>A0A1R1S188</accession>
<feature type="active site" evidence="5 6">
    <location>
        <position position="214"/>
    </location>
</feature>
<dbReference type="RefSeq" id="WP_076759473.1">
    <property type="nucleotide sequence ID" value="NZ_JARMMK010000003.1"/>
</dbReference>
<dbReference type="InterPro" id="IPR029510">
    <property type="entry name" value="Ald_DH_CS_GLU"/>
</dbReference>
<evidence type="ECO:0000256" key="6">
    <source>
        <dbReference type="PROSITE-ProRule" id="PRU10007"/>
    </source>
</evidence>
<dbReference type="GO" id="GO:0004029">
    <property type="term" value="F:aldehyde dehydrogenase (NAD+) activity"/>
    <property type="evidence" value="ECO:0007669"/>
    <property type="project" value="TreeGrafter"/>
</dbReference>
<comment type="caution">
    <text evidence="9">The sequence shown here is derived from an EMBL/GenBank/DDBJ whole genome shotgun (WGS) entry which is preliminary data.</text>
</comment>
<dbReference type="InterPro" id="IPR016161">
    <property type="entry name" value="Ald_DH/histidinol_DH"/>
</dbReference>
<dbReference type="EMBL" id="MTJL01000005">
    <property type="protein sequence ID" value="OMI09093.1"/>
    <property type="molecule type" value="Genomic_DNA"/>
</dbReference>
<evidence type="ECO:0000256" key="2">
    <source>
        <dbReference type="ARBA" id="ARBA00023002"/>
    </source>
</evidence>
<evidence type="ECO:0000313" key="10">
    <source>
        <dbReference type="Proteomes" id="UP000187367"/>
    </source>
</evidence>
<evidence type="ECO:0000256" key="3">
    <source>
        <dbReference type="ARBA" id="ARBA00023027"/>
    </source>
</evidence>
<dbReference type="FunFam" id="3.40.605.10:FF:000004">
    <property type="entry name" value="Aldehyde dehydrogenase"/>
    <property type="match status" value="1"/>
</dbReference>
<dbReference type="InterPro" id="IPR016162">
    <property type="entry name" value="Ald_DH_N"/>
</dbReference>
<dbReference type="CDD" id="cd07136">
    <property type="entry name" value="ALDH_YwdH-P39616"/>
    <property type="match status" value="1"/>
</dbReference>
<gene>
    <name evidence="9" type="ORF">BW143_03375</name>
</gene>
<reference evidence="9 10" key="1">
    <citation type="submission" date="2017-01" db="EMBL/GenBank/DDBJ databases">
        <title>Bacillus phylogenomics.</title>
        <authorList>
            <person name="Dunlap C."/>
        </authorList>
    </citation>
    <scope>NUCLEOTIDE SEQUENCE [LARGE SCALE GENOMIC DNA]</scope>
    <source>
        <strain evidence="9 10">NRRL B-41282</strain>
    </source>
</reference>
<comment type="similarity">
    <text evidence="1 4 7">Belongs to the aldehyde dehydrogenase family.</text>
</comment>
<evidence type="ECO:0000256" key="1">
    <source>
        <dbReference type="ARBA" id="ARBA00009986"/>
    </source>
</evidence>